<keyword evidence="1" id="KW-0808">Transferase</keyword>
<dbReference type="PROSITE" id="PS50110">
    <property type="entry name" value="RESPONSE_REGULATORY"/>
    <property type="match status" value="1"/>
</dbReference>
<evidence type="ECO:0000313" key="11">
    <source>
        <dbReference type="Proteomes" id="UP001604335"/>
    </source>
</evidence>
<dbReference type="InterPro" id="IPR011006">
    <property type="entry name" value="CheY-like_superfamily"/>
</dbReference>
<keyword evidence="11" id="KW-1185">Reference proteome</keyword>
<evidence type="ECO:0000259" key="5">
    <source>
        <dbReference type="PROSITE" id="PS50110"/>
    </source>
</evidence>
<dbReference type="SUPFAM" id="SSF55073">
    <property type="entry name" value="Nucleotide cyclase"/>
    <property type="match status" value="1"/>
</dbReference>
<evidence type="ECO:0000256" key="1">
    <source>
        <dbReference type="ARBA" id="ARBA00022679"/>
    </source>
</evidence>
<evidence type="ECO:0000256" key="2">
    <source>
        <dbReference type="ARBA" id="ARBA00022777"/>
    </source>
</evidence>
<dbReference type="Gene3D" id="3.30.450.20">
    <property type="entry name" value="PAS domain"/>
    <property type="match status" value="1"/>
</dbReference>
<dbReference type="SUPFAM" id="SSF55785">
    <property type="entry name" value="PYP-like sensor domain (PAS domain)"/>
    <property type="match status" value="1"/>
</dbReference>
<dbReference type="NCBIfam" id="TIGR00229">
    <property type="entry name" value="sensory_box"/>
    <property type="match status" value="1"/>
</dbReference>
<dbReference type="InterPro" id="IPR035919">
    <property type="entry name" value="EAL_sf"/>
</dbReference>
<name>A0ABW7CEA2_9CYAN</name>
<dbReference type="SUPFAM" id="SSF55781">
    <property type="entry name" value="GAF domain-like"/>
    <property type="match status" value="1"/>
</dbReference>
<dbReference type="Pfam" id="PF00563">
    <property type="entry name" value="EAL"/>
    <property type="match status" value="1"/>
</dbReference>
<dbReference type="Pfam" id="PF00072">
    <property type="entry name" value="Response_reg"/>
    <property type="match status" value="1"/>
</dbReference>
<protein>
    <submittedName>
        <fullName evidence="10">EAL domain-containing protein</fullName>
    </submittedName>
</protein>
<dbReference type="InterPro" id="IPR029787">
    <property type="entry name" value="Nucleotide_cyclase"/>
</dbReference>
<dbReference type="InterPro" id="IPR000014">
    <property type="entry name" value="PAS"/>
</dbReference>
<feature type="domain" description="PAC" evidence="7">
    <location>
        <begin position="407"/>
        <end position="459"/>
    </location>
</feature>
<dbReference type="NCBIfam" id="TIGR00254">
    <property type="entry name" value="GGDEF"/>
    <property type="match status" value="1"/>
</dbReference>
<proteinExistence type="predicted"/>
<dbReference type="InterPro" id="IPR013655">
    <property type="entry name" value="PAS_fold_3"/>
</dbReference>
<dbReference type="SMART" id="SM00091">
    <property type="entry name" value="PAS"/>
    <property type="match status" value="1"/>
</dbReference>
<dbReference type="Gene3D" id="3.30.70.270">
    <property type="match status" value="1"/>
</dbReference>
<dbReference type="PROSITE" id="PS50883">
    <property type="entry name" value="EAL"/>
    <property type="match status" value="1"/>
</dbReference>
<dbReference type="RefSeq" id="WP_393013918.1">
    <property type="nucleotide sequence ID" value="NZ_JAZAQF010000078.1"/>
</dbReference>
<evidence type="ECO:0000259" key="9">
    <source>
        <dbReference type="PROSITE" id="PS50887"/>
    </source>
</evidence>
<evidence type="ECO:0000259" key="4">
    <source>
        <dbReference type="PROSITE" id="PS50046"/>
    </source>
</evidence>
<keyword evidence="3" id="KW-0597">Phosphoprotein</keyword>
<dbReference type="CDD" id="cd01948">
    <property type="entry name" value="EAL"/>
    <property type="match status" value="1"/>
</dbReference>
<dbReference type="InterPro" id="IPR035965">
    <property type="entry name" value="PAS-like_dom_sf"/>
</dbReference>
<evidence type="ECO:0000259" key="6">
    <source>
        <dbReference type="PROSITE" id="PS50112"/>
    </source>
</evidence>
<comment type="caution">
    <text evidence="10">The sequence shown here is derived from an EMBL/GenBank/DDBJ whole genome shotgun (WGS) entry which is preliminary data.</text>
</comment>
<feature type="domain" description="EAL" evidence="8">
    <location>
        <begin position="634"/>
        <end position="890"/>
    </location>
</feature>
<reference evidence="11" key="1">
    <citation type="journal article" date="2024" name="Algal Res.">
        <title>Biochemical, toxicological and genomic investigation of a high-biomass producing Limnothrix strain isolated from Italian shallow drinking water reservoir.</title>
        <authorList>
            <person name="Simonazzi M."/>
            <person name="Shishido T.K."/>
            <person name="Delbaje E."/>
            <person name="Wahlsten M."/>
            <person name="Fewer D.P."/>
            <person name="Sivonen K."/>
            <person name="Pezzolesi L."/>
            <person name="Pistocchi R."/>
        </authorList>
    </citation>
    <scope>NUCLEOTIDE SEQUENCE [LARGE SCALE GENOMIC DNA]</scope>
    <source>
        <strain evidence="11">LRLZ20PSL1</strain>
    </source>
</reference>
<evidence type="ECO:0000313" key="10">
    <source>
        <dbReference type="EMBL" id="MFG3818514.1"/>
    </source>
</evidence>
<dbReference type="SUPFAM" id="SSF52172">
    <property type="entry name" value="CheY-like"/>
    <property type="match status" value="1"/>
</dbReference>
<dbReference type="Gene3D" id="3.20.20.450">
    <property type="entry name" value="EAL domain"/>
    <property type="match status" value="1"/>
</dbReference>
<organism evidence="10 11">
    <name type="scientific">Limnothrix redekei LRLZ20PSL1</name>
    <dbReference type="NCBI Taxonomy" id="3112953"/>
    <lineage>
        <taxon>Bacteria</taxon>
        <taxon>Bacillati</taxon>
        <taxon>Cyanobacteriota</taxon>
        <taxon>Cyanophyceae</taxon>
        <taxon>Pseudanabaenales</taxon>
        <taxon>Pseudanabaenaceae</taxon>
        <taxon>Limnothrix</taxon>
    </lineage>
</organism>
<feature type="domain" description="PAS" evidence="6">
    <location>
        <begin position="334"/>
        <end position="404"/>
    </location>
</feature>
<evidence type="ECO:0000259" key="7">
    <source>
        <dbReference type="PROSITE" id="PS50113"/>
    </source>
</evidence>
<dbReference type="PROSITE" id="PS50113">
    <property type="entry name" value="PAC"/>
    <property type="match status" value="1"/>
</dbReference>
<feature type="domain" description="GGDEF" evidence="9">
    <location>
        <begin position="492"/>
        <end position="625"/>
    </location>
</feature>
<dbReference type="CDD" id="cd00130">
    <property type="entry name" value="PAS"/>
    <property type="match status" value="1"/>
</dbReference>
<dbReference type="CDD" id="cd01949">
    <property type="entry name" value="GGDEF"/>
    <property type="match status" value="1"/>
</dbReference>
<dbReference type="PANTHER" id="PTHR44757">
    <property type="entry name" value="DIGUANYLATE CYCLASE DGCP"/>
    <property type="match status" value="1"/>
</dbReference>
<dbReference type="SUPFAM" id="SSF141868">
    <property type="entry name" value="EAL domain-like"/>
    <property type="match status" value="1"/>
</dbReference>
<keyword evidence="2" id="KW-0418">Kinase</keyword>
<accession>A0ABW7CEA2</accession>
<dbReference type="SMART" id="SM00267">
    <property type="entry name" value="GGDEF"/>
    <property type="match status" value="1"/>
</dbReference>
<dbReference type="SMART" id="SM00065">
    <property type="entry name" value="GAF"/>
    <property type="match status" value="1"/>
</dbReference>
<dbReference type="InterPro" id="IPR001610">
    <property type="entry name" value="PAC"/>
</dbReference>
<dbReference type="InterPro" id="IPR001633">
    <property type="entry name" value="EAL_dom"/>
</dbReference>
<feature type="domain" description="Phytochrome chromophore attachment site" evidence="4">
    <location>
        <begin position="264"/>
        <end position="303"/>
    </location>
</feature>
<sequence>MAYSSVLVVDDEPDNFDVIESLLSDRPYQLHYVSNGIDALASLDLFQPDVILLDVMMPGLDGIEVCARIKAMPDWHTVPIVIVTALTEKKDLARCMAAGADDFITKPINGIELRARVQSMLRIKQTYIDLEQQVQTRTAALQAKAERDRVLSIIATQICASFDFNEIVETTVQEVQQLFQCRAVAIWQLQSLITDQNHQVATVVAAAQDPTMVPLLKDRDQIHLSRVKLQACQLEKEDDTTVHFQDLMTDCPEQVSRATPCQQLAVPILQNEKLWGFLSVINCQGSEYWPSEEQEFLKQLSTQLAIALQQAQAYHQLQTELNERRQTEVRLRESEQRYINLANAVPVGIFRTDANHQCLYVNQRWSQITGYSTRAAMGMGWLDYIHPDDQVKFQDEWQRFVNEQRPFQLEYRLRSDCHEEPWVFGQVVAEYDAQDQVVGYVGTVTDISALKRAEAQILHNALHDLLTDLPNRSLLTERLELAINRSKRVSSYRYAVLFLDLDQFKVINDSLGHLIGDRLLIQMAQNLKSYLRFSDFLARVGGDEFVILLEDLESLDAAARTAEGILSSFEKPIAIDDYEIVITASIGVVLGSADYDHPSDLLRDADIAMYRAKSSGRSTYKIFGTEMHHQAINRLTLETDLRKALTQEEFRVYYQPVINLAKGQLVGFEALARWHHATRGWISPAEFIPVAEETGVIQQLSRWILRQACQQLLHWQRSFPEFAPLKMSVNLSAQELRKPTMVSEILQTLDEVGLEPHYLTLEITESMLIEDINQTIELLTELKRHHIQISIDDFGTGYSSLSYLHRLPADYLKIDRSFVGQMEKGNRNFQVVSTIVALSNQLGLDVVAEGVETQQQLRWLEQLGCEFGQGYWFAKPLPPQEIEDQFFTQGLNPELVEEERRSVVNQSLVSHDQSRSGPCPSSSI</sequence>
<dbReference type="PROSITE" id="PS50112">
    <property type="entry name" value="PAS"/>
    <property type="match status" value="1"/>
</dbReference>
<feature type="modified residue" description="4-aspartylphosphate" evidence="3">
    <location>
        <position position="54"/>
    </location>
</feature>
<dbReference type="Pfam" id="PF08447">
    <property type="entry name" value="PAS_3"/>
    <property type="match status" value="1"/>
</dbReference>
<dbReference type="EMBL" id="JAZAQF010000078">
    <property type="protein sequence ID" value="MFG3818514.1"/>
    <property type="molecule type" value="Genomic_DNA"/>
</dbReference>
<evidence type="ECO:0000259" key="8">
    <source>
        <dbReference type="PROSITE" id="PS50883"/>
    </source>
</evidence>
<dbReference type="Pfam" id="PF00990">
    <property type="entry name" value="GGDEF"/>
    <property type="match status" value="1"/>
</dbReference>
<dbReference type="SMART" id="SM00086">
    <property type="entry name" value="PAC"/>
    <property type="match status" value="1"/>
</dbReference>
<dbReference type="InterPro" id="IPR000700">
    <property type="entry name" value="PAS-assoc_C"/>
</dbReference>
<dbReference type="SMART" id="SM00052">
    <property type="entry name" value="EAL"/>
    <property type="match status" value="1"/>
</dbReference>
<dbReference type="InterPro" id="IPR029016">
    <property type="entry name" value="GAF-like_dom_sf"/>
</dbReference>
<dbReference type="InterPro" id="IPR052155">
    <property type="entry name" value="Biofilm_reg_signaling"/>
</dbReference>
<dbReference type="Proteomes" id="UP001604335">
    <property type="component" value="Unassembled WGS sequence"/>
</dbReference>
<dbReference type="Gene3D" id="3.40.50.2300">
    <property type="match status" value="1"/>
</dbReference>
<dbReference type="InterPro" id="IPR003018">
    <property type="entry name" value="GAF"/>
</dbReference>
<dbReference type="SMART" id="SM00448">
    <property type="entry name" value="REC"/>
    <property type="match status" value="1"/>
</dbReference>
<dbReference type="InterPro" id="IPR000160">
    <property type="entry name" value="GGDEF_dom"/>
</dbReference>
<dbReference type="Gene3D" id="3.30.450.40">
    <property type="match status" value="1"/>
</dbReference>
<dbReference type="InterPro" id="IPR016132">
    <property type="entry name" value="Phyto_chromo_attachment"/>
</dbReference>
<feature type="domain" description="Response regulatory" evidence="5">
    <location>
        <begin position="5"/>
        <end position="121"/>
    </location>
</feature>
<dbReference type="InterPro" id="IPR001789">
    <property type="entry name" value="Sig_transdc_resp-reg_receiver"/>
</dbReference>
<gene>
    <name evidence="10" type="ORF">VPK24_12760</name>
</gene>
<dbReference type="PROSITE" id="PS50046">
    <property type="entry name" value="PHYTOCHROME_2"/>
    <property type="match status" value="1"/>
</dbReference>
<dbReference type="PROSITE" id="PS50887">
    <property type="entry name" value="GGDEF"/>
    <property type="match status" value="1"/>
</dbReference>
<evidence type="ECO:0000256" key="3">
    <source>
        <dbReference type="PROSITE-ProRule" id="PRU00169"/>
    </source>
</evidence>
<dbReference type="InterPro" id="IPR043128">
    <property type="entry name" value="Rev_trsase/Diguanyl_cyclase"/>
</dbReference>
<dbReference type="Pfam" id="PF01590">
    <property type="entry name" value="GAF"/>
    <property type="match status" value="1"/>
</dbReference>
<dbReference type="PANTHER" id="PTHR44757:SF2">
    <property type="entry name" value="BIOFILM ARCHITECTURE MAINTENANCE PROTEIN MBAA"/>
    <property type="match status" value="1"/>
</dbReference>